<gene>
    <name evidence="1" type="ORF">BWQ96_01858</name>
</gene>
<accession>A0A2V3J1W9</accession>
<comment type="caution">
    <text evidence="1">The sequence shown here is derived from an EMBL/GenBank/DDBJ whole genome shotgun (WGS) entry which is preliminary data.</text>
</comment>
<dbReference type="Proteomes" id="UP000247409">
    <property type="component" value="Unassembled WGS sequence"/>
</dbReference>
<protein>
    <submittedName>
        <fullName evidence="1">Uncharacterized protein</fullName>
    </submittedName>
</protein>
<dbReference type="AlphaFoldDB" id="A0A2V3J1W9"/>
<keyword evidence="2" id="KW-1185">Reference proteome</keyword>
<evidence type="ECO:0000313" key="1">
    <source>
        <dbReference type="EMBL" id="PXF48398.1"/>
    </source>
</evidence>
<evidence type="ECO:0000313" key="2">
    <source>
        <dbReference type="Proteomes" id="UP000247409"/>
    </source>
</evidence>
<name>A0A2V3J1W9_9FLOR</name>
<dbReference type="EMBL" id="NBIV01000014">
    <property type="protein sequence ID" value="PXF48398.1"/>
    <property type="molecule type" value="Genomic_DNA"/>
</dbReference>
<sequence>MFEELGAMGDLWDDPLQPGAYRASVESTGTNDPSSFYALLLAATTPPAQDMNIPQNTTHDNMYDSLPQQNARQWVQQSVQLSVPNDNAVGQQDVQQHTTDTFKAIEQQPESSTPMNGLQALQDSHRPLVTDEMIGISQYLRYAQVILETTHSCSPALEKARPIYHGFLKMLWTQWIGGIITTGKLFHELNKFVNAFVGNPEFSFIRECKAWYDREHQREQEERTAQMRQYAANCEQGIHVRGEGSYCSSSLPRSQGELYACYCPGPCICPFASSSHPSGAQYGTNGNRSF</sequence>
<proteinExistence type="predicted"/>
<reference evidence="1 2" key="1">
    <citation type="journal article" date="2018" name="Mol. Biol. Evol.">
        <title>Analysis of the draft genome of the red seaweed Gracilariopsis chorda provides insights into genome size evolution in Rhodophyta.</title>
        <authorList>
            <person name="Lee J."/>
            <person name="Yang E.C."/>
            <person name="Graf L."/>
            <person name="Yang J.H."/>
            <person name="Qiu H."/>
            <person name="Zel Zion U."/>
            <person name="Chan C.X."/>
            <person name="Stephens T.G."/>
            <person name="Weber A.P.M."/>
            <person name="Boo G.H."/>
            <person name="Boo S.M."/>
            <person name="Kim K.M."/>
            <person name="Shin Y."/>
            <person name="Jung M."/>
            <person name="Lee S.J."/>
            <person name="Yim H.S."/>
            <person name="Lee J.H."/>
            <person name="Bhattacharya D."/>
            <person name="Yoon H.S."/>
        </authorList>
    </citation>
    <scope>NUCLEOTIDE SEQUENCE [LARGE SCALE GENOMIC DNA]</scope>
    <source>
        <strain evidence="1 2">SKKU-2015</strain>
        <tissue evidence="1">Whole body</tissue>
    </source>
</reference>
<organism evidence="1 2">
    <name type="scientific">Gracilariopsis chorda</name>
    <dbReference type="NCBI Taxonomy" id="448386"/>
    <lineage>
        <taxon>Eukaryota</taxon>
        <taxon>Rhodophyta</taxon>
        <taxon>Florideophyceae</taxon>
        <taxon>Rhodymeniophycidae</taxon>
        <taxon>Gracilariales</taxon>
        <taxon>Gracilariaceae</taxon>
        <taxon>Gracilariopsis</taxon>
    </lineage>
</organism>